<evidence type="ECO:0000256" key="1">
    <source>
        <dbReference type="ARBA" id="ARBA00004571"/>
    </source>
</evidence>
<keyword evidence="4" id="KW-0406">Ion transport</keyword>
<dbReference type="RefSeq" id="WP_377326002.1">
    <property type="nucleotide sequence ID" value="NZ_JBHSNG010000006.1"/>
</dbReference>
<evidence type="ECO:0000256" key="11">
    <source>
        <dbReference type="RuleBase" id="RU003357"/>
    </source>
</evidence>
<dbReference type="SMART" id="SM00965">
    <property type="entry name" value="STN"/>
    <property type="match status" value="1"/>
</dbReference>
<dbReference type="InterPro" id="IPR037066">
    <property type="entry name" value="Plug_dom_sf"/>
</dbReference>
<dbReference type="Proteomes" id="UP001596111">
    <property type="component" value="Unassembled WGS sequence"/>
</dbReference>
<dbReference type="PROSITE" id="PS52016">
    <property type="entry name" value="TONB_DEPENDENT_REC_3"/>
    <property type="match status" value="1"/>
</dbReference>
<dbReference type="Pfam" id="PF07715">
    <property type="entry name" value="Plug"/>
    <property type="match status" value="1"/>
</dbReference>
<evidence type="ECO:0000256" key="3">
    <source>
        <dbReference type="ARBA" id="ARBA00022452"/>
    </source>
</evidence>
<feature type="domain" description="Secretin/TonB short N-terminal" evidence="12">
    <location>
        <begin position="24"/>
        <end position="76"/>
    </location>
</feature>
<dbReference type="Gene3D" id="3.55.50.30">
    <property type="match status" value="1"/>
</dbReference>
<keyword evidence="6" id="KW-0408">Iron</keyword>
<comment type="caution">
    <text evidence="13">The sequence shown here is derived from an EMBL/GenBank/DDBJ whole genome shotgun (WGS) entry which is preliminary data.</text>
</comment>
<dbReference type="Gene3D" id="2.170.130.10">
    <property type="entry name" value="TonB-dependent receptor, plug domain"/>
    <property type="match status" value="1"/>
</dbReference>
<evidence type="ECO:0000256" key="10">
    <source>
        <dbReference type="PROSITE-ProRule" id="PRU01360"/>
    </source>
</evidence>
<evidence type="ECO:0000256" key="7">
    <source>
        <dbReference type="ARBA" id="ARBA00023077"/>
    </source>
</evidence>
<gene>
    <name evidence="13" type="ORF">ACFPPB_07690</name>
</gene>
<dbReference type="PANTHER" id="PTHR47234">
    <property type="match status" value="1"/>
</dbReference>
<evidence type="ECO:0000256" key="2">
    <source>
        <dbReference type="ARBA" id="ARBA00022448"/>
    </source>
</evidence>
<evidence type="ECO:0000256" key="6">
    <source>
        <dbReference type="ARBA" id="ARBA00023004"/>
    </source>
</evidence>
<keyword evidence="9 10" id="KW-0998">Cell outer membrane</keyword>
<evidence type="ECO:0000313" key="13">
    <source>
        <dbReference type="EMBL" id="MFC5580992.1"/>
    </source>
</evidence>
<reference evidence="14" key="1">
    <citation type="journal article" date="2019" name="Int. J. Syst. Evol. Microbiol.">
        <title>The Global Catalogue of Microorganisms (GCM) 10K type strain sequencing project: providing services to taxonomists for standard genome sequencing and annotation.</title>
        <authorList>
            <consortium name="The Broad Institute Genomics Platform"/>
            <consortium name="The Broad Institute Genome Sequencing Center for Infectious Disease"/>
            <person name="Wu L."/>
            <person name="Ma J."/>
        </authorList>
    </citation>
    <scope>NUCLEOTIDE SEQUENCE [LARGE SCALE GENOMIC DNA]</scope>
    <source>
        <strain evidence="14">CGMCC 1.13587</strain>
    </source>
</reference>
<name>A0ABW0SVA4_9GAMM</name>
<dbReference type="InterPro" id="IPR000531">
    <property type="entry name" value="Beta-barrel_TonB"/>
</dbReference>
<dbReference type="InterPro" id="IPR036942">
    <property type="entry name" value="Beta-barrel_TonB_sf"/>
</dbReference>
<proteinExistence type="inferred from homology"/>
<keyword evidence="2 10" id="KW-0813">Transport</keyword>
<keyword evidence="5 10" id="KW-0812">Transmembrane</keyword>
<protein>
    <submittedName>
        <fullName evidence="13">TonB-dependent receptor domain-containing protein</fullName>
    </submittedName>
</protein>
<keyword evidence="8 10" id="KW-0472">Membrane</keyword>
<sequence>MVTVKIAAQPLESALDAFAMQTGLQVVYSSVGRIRNLPSPGFVGTLRVDQILKRMLAPSGLVYGFINSHTVVVRPRTVAPAPPTNAAAVVPPLPISVESHVAPGEASKAADAKSAKMLDTVTVIGTNLRDIASAAPVQIIDAETIKNRGYSSIEDVLRHLPMNFSNTSSTSVALGEEVYGERLGAHLQSTLGASAVNLLGLGSRSTLVLVDGHRRTGSAQAQGEFTDISSIPLSQIERIEVLGAGASAIYGADAVGGVINIVLKKSYEGTVIHTRHENSASGADVNEVDLAHTFGWKNGALTVSAQYRSADPPNIRRYIHVGPSGIGDFTDIGGANVRTSNLGQPGVVFESIDGGYPGGHLEGAPLGIIPGGQSGSALQPSQLLPYSIATAPSDYPIARIGPQVKSPAFRVSGEQTFGDELKLSYGVGYTQQRDVEHWHPSAGDFNFLEGGGAEATYIPASNPYNHFGQDVLVGYSYDREFAGMTLSQDQKQTNRDYNLGLSGKLPVLKNWTFDLNYNGSMENGRTDALGDLDGSGGPDGYGRTMGVLDGLNVFGDGSDPAVVASNRALLETLVERYAFGFRSSEDSVDLLTRGALFALPAGKVEAAIGAQYNSQRYHYQSTIDGFSVSDSHRDDTAEFVELGVPLLKDLPLAKELTLTLAARHGSFNEHGNGSLQNYAPDLVALGGFDLQSLTGTVPSTAQFGQTVNPQGVVTRYSNTSDQFGLVWKPVESLRLRTTWGKSFLTPSVQQLFGPITSSDATFLVNYDGAQLPAGYTQLVELDGPNPNLKPQIATVKTIGFDYSPAFATGGLTVSSTYNETDFKNYIGAPLADLTYAQLFADIDELPPGVFVKGKNGVLLFDGREVNFIGRKSRSIDTNVSDYFTNRLGVWNVQLDAVRTLGLVVQPLPGIPATVISDSEFGPSKWVADMSLTWDEGNYNGTDYFASAGAHYSSAHRVLQPLSSYPSSFNNYIPNPDPRRRSPSYTTVDFQVGVRWANPHSWLSGSTIRLGVQDAFDRAFPFVDNNVGFISNRVDVRGRVIYLDLKKEF</sequence>
<dbReference type="PANTHER" id="PTHR47234:SF2">
    <property type="entry name" value="TONB-DEPENDENT RECEPTOR"/>
    <property type="match status" value="1"/>
</dbReference>
<keyword evidence="13" id="KW-0675">Receptor</keyword>
<evidence type="ECO:0000256" key="8">
    <source>
        <dbReference type="ARBA" id="ARBA00023136"/>
    </source>
</evidence>
<dbReference type="SUPFAM" id="SSF56935">
    <property type="entry name" value="Porins"/>
    <property type="match status" value="1"/>
</dbReference>
<evidence type="ECO:0000256" key="4">
    <source>
        <dbReference type="ARBA" id="ARBA00022496"/>
    </source>
</evidence>
<dbReference type="InterPro" id="IPR011662">
    <property type="entry name" value="Secretin/TonB_short_N"/>
</dbReference>
<dbReference type="InterPro" id="IPR012910">
    <property type="entry name" value="Plug_dom"/>
</dbReference>
<comment type="similarity">
    <text evidence="10 11">Belongs to the TonB-dependent receptor family.</text>
</comment>
<dbReference type="EMBL" id="JBHSNG010000006">
    <property type="protein sequence ID" value="MFC5580992.1"/>
    <property type="molecule type" value="Genomic_DNA"/>
</dbReference>
<evidence type="ECO:0000259" key="12">
    <source>
        <dbReference type="SMART" id="SM00965"/>
    </source>
</evidence>
<accession>A0ABW0SVA4</accession>
<keyword evidence="14" id="KW-1185">Reference proteome</keyword>
<evidence type="ECO:0000256" key="5">
    <source>
        <dbReference type="ARBA" id="ARBA00022692"/>
    </source>
</evidence>
<dbReference type="Pfam" id="PF00593">
    <property type="entry name" value="TonB_dep_Rec_b-barrel"/>
    <property type="match status" value="1"/>
</dbReference>
<evidence type="ECO:0000313" key="14">
    <source>
        <dbReference type="Proteomes" id="UP001596111"/>
    </source>
</evidence>
<keyword evidence="7 11" id="KW-0798">TonB box</keyword>
<evidence type="ECO:0000256" key="9">
    <source>
        <dbReference type="ARBA" id="ARBA00023237"/>
    </source>
</evidence>
<comment type="subcellular location">
    <subcellularLocation>
        <location evidence="1 10">Cell outer membrane</location>
        <topology evidence="1 10">Multi-pass membrane protein</topology>
    </subcellularLocation>
</comment>
<organism evidence="13 14">
    <name type="scientific">Rhodanobacter terrae</name>
    <dbReference type="NCBI Taxonomy" id="418647"/>
    <lineage>
        <taxon>Bacteria</taxon>
        <taxon>Pseudomonadati</taxon>
        <taxon>Pseudomonadota</taxon>
        <taxon>Gammaproteobacteria</taxon>
        <taxon>Lysobacterales</taxon>
        <taxon>Rhodanobacteraceae</taxon>
        <taxon>Rhodanobacter</taxon>
    </lineage>
</organism>
<keyword evidence="3 10" id="KW-1134">Transmembrane beta strand</keyword>
<keyword evidence="4" id="KW-0410">Iron transport</keyword>
<dbReference type="InterPro" id="IPR039426">
    <property type="entry name" value="TonB-dep_rcpt-like"/>
</dbReference>
<dbReference type="Gene3D" id="2.40.170.20">
    <property type="entry name" value="TonB-dependent receptor, beta-barrel domain"/>
    <property type="match status" value="1"/>
</dbReference>